<name>A0AAW0ER18_9TRYP</name>
<feature type="compositionally biased region" description="Basic residues" evidence="1">
    <location>
        <begin position="186"/>
        <end position="196"/>
    </location>
</feature>
<dbReference type="AlphaFoldDB" id="A0AAW0ER18"/>
<dbReference type="EMBL" id="JAECZO010000059">
    <property type="protein sequence ID" value="KAK7195657.1"/>
    <property type="molecule type" value="Genomic_DNA"/>
</dbReference>
<feature type="compositionally biased region" description="Basic and acidic residues" evidence="1">
    <location>
        <begin position="715"/>
        <end position="726"/>
    </location>
</feature>
<protein>
    <submittedName>
        <fullName evidence="2">Uncharacterized protein</fullName>
    </submittedName>
</protein>
<sequence>MAAMSSSSALEYPSSGEFNVLVQRFKLLHLVQRVAHRDVSEMLDTVGLDGLSRKGVLSRWAWGDAVGDGDTDEATGPMFSATAARMPRRGGAGGERHRRGAVPQGHRVSPAALGRRAELPSAPPPRMRFARPTSRFDARVAAVAAAAGSSRLGGGGAMLSRPSTAGEQHDAGSDTWSATPVTQRHAVARRTQHGVRRTAAERDVLFARLAEPRHRLGAVVEEGEEGMLFTNDGGGGVSEGRYRRRGLAEGRGVSTTTTAPLPAPRHHLADTHQHHHYHHSHRGDLRAYYHAPSSDWVPGDAGETHRAGTHVDAAEDAYPASRYGGDAAAAATATAEAAAAGARRLSTLSLEGGPRVRSVNFAPLSDDAETAAGGGSGGDDSSGVLQPRRRTGSLVSLSFRVPTAHDDDGGGDATAASLVTGDDVPHLAATAPTVSLPRRSTVTEVGAPTVPQLHLPLPRLTGPGGGGGDEDAEDAGRGSASASGLLAGGTGRGSPRGGASNSRSASTSQFPKSPRVGRGLAPKAKPKGAIDSPRVPLEAVRHAAALVSRSGSVLPNPTSGGGGSAVNSFAAGSPPPPQQQQQQQPPPPARPSSARTPPVVSGFGGAGILRSPRPHTIPVLPSSSGAGLRSGSAADSAPRGATPSTASRGATSLVGALPLVDGASGDHVSTVTRHSFEELSSAIDHMLRDHQKLLGQVYKAADTPGSAATAAAAAESRRPHTARAEGADGSSEEEEEDGAERGGAAAAREVRHGVLGDSTIEVEIDSDGTDGSDAALHRMAEDVEDEMLLYTQLQHQITELDADMARLGLPISDGDTAPSEVDDVAHAAPMAVGQTTPPAQRSVVAQRRARRQRARGEVPDAVVQRLCAYRMDNFQHIAYNERLWNTSAVSQFAFAQRLTAALTEECWAEVMEEVGAIMDEYVDGLADHELQ</sequence>
<feature type="region of interest" description="Disordered" evidence="1">
    <location>
        <begin position="551"/>
        <end position="649"/>
    </location>
</feature>
<comment type="caution">
    <text evidence="2">The sequence shown here is derived from an EMBL/GenBank/DDBJ whole genome shotgun (WGS) entry which is preliminary data.</text>
</comment>
<accession>A0AAW0ER18</accession>
<organism evidence="2 3">
    <name type="scientific">Novymonas esmeraldas</name>
    <dbReference type="NCBI Taxonomy" id="1808958"/>
    <lineage>
        <taxon>Eukaryota</taxon>
        <taxon>Discoba</taxon>
        <taxon>Euglenozoa</taxon>
        <taxon>Kinetoplastea</taxon>
        <taxon>Metakinetoplastina</taxon>
        <taxon>Trypanosomatida</taxon>
        <taxon>Trypanosomatidae</taxon>
        <taxon>Novymonas</taxon>
    </lineage>
</organism>
<reference evidence="2 3" key="1">
    <citation type="journal article" date="2021" name="MBio">
        <title>A New Model Trypanosomatid, Novymonas esmeraldas: Genomic Perception of Its 'Candidatus Pandoraea novymonadis' Endosymbiont.</title>
        <authorList>
            <person name="Zakharova A."/>
            <person name="Saura A."/>
            <person name="Butenko A."/>
            <person name="Podesvova L."/>
            <person name="Warmusova S."/>
            <person name="Kostygov A.Y."/>
            <person name="Nenarokova A."/>
            <person name="Lukes J."/>
            <person name="Opperdoes F.R."/>
            <person name="Yurchenko V."/>
        </authorList>
    </citation>
    <scope>NUCLEOTIDE SEQUENCE [LARGE SCALE GENOMIC DNA]</scope>
    <source>
        <strain evidence="2 3">E262AT.01</strain>
    </source>
</reference>
<keyword evidence="3" id="KW-1185">Reference proteome</keyword>
<evidence type="ECO:0000256" key="1">
    <source>
        <dbReference type="SAM" id="MobiDB-lite"/>
    </source>
</evidence>
<feature type="region of interest" description="Disordered" evidence="1">
    <location>
        <begin position="399"/>
        <end position="418"/>
    </location>
</feature>
<feature type="region of interest" description="Disordered" evidence="1">
    <location>
        <begin position="447"/>
        <end position="535"/>
    </location>
</feature>
<feature type="compositionally biased region" description="Low complexity" evidence="1">
    <location>
        <begin position="622"/>
        <end position="637"/>
    </location>
</feature>
<feature type="compositionally biased region" description="Gly residues" evidence="1">
    <location>
        <begin position="486"/>
        <end position="496"/>
    </location>
</feature>
<feature type="region of interest" description="Disordered" evidence="1">
    <location>
        <begin position="367"/>
        <end position="387"/>
    </location>
</feature>
<evidence type="ECO:0000313" key="3">
    <source>
        <dbReference type="Proteomes" id="UP001430356"/>
    </source>
</evidence>
<gene>
    <name evidence="2" type="ORF">NESM_000495300</name>
</gene>
<feature type="compositionally biased region" description="Pro residues" evidence="1">
    <location>
        <begin position="573"/>
        <end position="590"/>
    </location>
</feature>
<proteinExistence type="predicted"/>
<evidence type="ECO:0000313" key="2">
    <source>
        <dbReference type="EMBL" id="KAK7195657.1"/>
    </source>
</evidence>
<feature type="region of interest" description="Disordered" evidence="1">
    <location>
        <begin position="150"/>
        <end position="196"/>
    </location>
</feature>
<dbReference type="Proteomes" id="UP001430356">
    <property type="component" value="Unassembled WGS sequence"/>
</dbReference>
<feature type="region of interest" description="Disordered" evidence="1">
    <location>
        <begin position="706"/>
        <end position="749"/>
    </location>
</feature>
<feature type="compositionally biased region" description="Polar residues" evidence="1">
    <location>
        <begin position="501"/>
        <end position="511"/>
    </location>
</feature>
<feature type="region of interest" description="Disordered" evidence="1">
    <location>
        <begin position="85"/>
        <end position="129"/>
    </location>
</feature>